<dbReference type="SUPFAM" id="SSF46785">
    <property type="entry name" value="Winged helix' DNA-binding domain"/>
    <property type="match status" value="1"/>
</dbReference>
<protein>
    <submittedName>
        <fullName evidence="5">HxlR family transcriptional regulator</fullName>
    </submittedName>
</protein>
<dbReference type="PANTHER" id="PTHR33204">
    <property type="entry name" value="TRANSCRIPTIONAL REGULATOR, MARR FAMILY"/>
    <property type="match status" value="1"/>
</dbReference>
<evidence type="ECO:0000313" key="5">
    <source>
        <dbReference type="EMBL" id="KHF38978.1"/>
    </source>
</evidence>
<accession>A0A0B0I908</accession>
<dbReference type="Gene3D" id="1.10.10.10">
    <property type="entry name" value="Winged helix-like DNA-binding domain superfamily/Winged helix DNA-binding domain"/>
    <property type="match status" value="1"/>
</dbReference>
<keyword evidence="2" id="KW-0238">DNA-binding</keyword>
<dbReference type="Proteomes" id="UP000030832">
    <property type="component" value="Unassembled WGS sequence"/>
</dbReference>
<dbReference type="InterPro" id="IPR036388">
    <property type="entry name" value="WH-like_DNA-bd_sf"/>
</dbReference>
<reference evidence="5 6" key="1">
    <citation type="submission" date="2014-09" db="EMBL/GenBank/DDBJ databases">
        <title>Genome sequencing and annotation of Bacillus Okhensis strain Kh10-101T.</title>
        <authorList>
            <person name="Prakash J.S."/>
        </authorList>
    </citation>
    <scope>NUCLEOTIDE SEQUENCE [LARGE SCALE GENOMIC DNA]</scope>
    <source>
        <strain evidence="6">Kh10-101T</strain>
    </source>
</reference>
<keyword evidence="6" id="KW-1185">Reference proteome</keyword>
<organism evidence="5 6">
    <name type="scientific">Halalkalibacter okhensis</name>
    <dbReference type="NCBI Taxonomy" id="333138"/>
    <lineage>
        <taxon>Bacteria</taxon>
        <taxon>Bacillati</taxon>
        <taxon>Bacillota</taxon>
        <taxon>Bacilli</taxon>
        <taxon>Bacillales</taxon>
        <taxon>Bacillaceae</taxon>
        <taxon>Halalkalibacter</taxon>
    </lineage>
</organism>
<keyword evidence="1" id="KW-0805">Transcription regulation</keyword>
<dbReference type="OrthoDB" id="9791143at2"/>
<dbReference type="GO" id="GO:0003677">
    <property type="term" value="F:DNA binding"/>
    <property type="evidence" value="ECO:0007669"/>
    <property type="project" value="UniProtKB-KW"/>
</dbReference>
<dbReference type="eggNOG" id="COG1733">
    <property type="taxonomic scope" value="Bacteria"/>
</dbReference>
<dbReference type="AlphaFoldDB" id="A0A0B0I908"/>
<evidence type="ECO:0000259" key="4">
    <source>
        <dbReference type="PROSITE" id="PS51118"/>
    </source>
</evidence>
<evidence type="ECO:0000256" key="1">
    <source>
        <dbReference type="ARBA" id="ARBA00023015"/>
    </source>
</evidence>
<name>A0A0B0I908_9BACI</name>
<proteinExistence type="predicted"/>
<evidence type="ECO:0000313" key="6">
    <source>
        <dbReference type="Proteomes" id="UP000030832"/>
    </source>
</evidence>
<sequence>MILLSECQVNNALEAIVGKWKHKILFPLLNNKTMRFNELKREIPGITQKMLTSQLRELEDHDLVTRKVYAQIPPKVEYSLSEHGKSLIPLLDMMNEWGAAHAAHIATKKVEQIKNTKKEGSS</sequence>
<dbReference type="Pfam" id="PF01638">
    <property type="entry name" value="HxlR"/>
    <property type="match status" value="1"/>
</dbReference>
<keyword evidence="3" id="KW-0804">Transcription</keyword>
<dbReference type="RefSeq" id="WP_034631607.1">
    <property type="nucleotide sequence ID" value="NZ_JRJU01000026.1"/>
</dbReference>
<dbReference type="PANTHER" id="PTHR33204:SF29">
    <property type="entry name" value="TRANSCRIPTIONAL REGULATOR"/>
    <property type="match status" value="1"/>
</dbReference>
<feature type="domain" description="HTH hxlR-type" evidence="4">
    <location>
        <begin position="7"/>
        <end position="106"/>
    </location>
</feature>
<evidence type="ECO:0000256" key="3">
    <source>
        <dbReference type="ARBA" id="ARBA00023163"/>
    </source>
</evidence>
<dbReference type="PROSITE" id="PS51118">
    <property type="entry name" value="HTH_HXLR"/>
    <property type="match status" value="1"/>
</dbReference>
<evidence type="ECO:0000256" key="2">
    <source>
        <dbReference type="ARBA" id="ARBA00023125"/>
    </source>
</evidence>
<gene>
    <name evidence="5" type="ORF">LQ50_18255</name>
</gene>
<dbReference type="InterPro" id="IPR036390">
    <property type="entry name" value="WH_DNA-bd_sf"/>
</dbReference>
<dbReference type="InterPro" id="IPR002577">
    <property type="entry name" value="HTH_HxlR"/>
</dbReference>
<dbReference type="STRING" id="333138.LQ50_18255"/>
<comment type="caution">
    <text evidence="5">The sequence shown here is derived from an EMBL/GenBank/DDBJ whole genome shotgun (WGS) entry which is preliminary data.</text>
</comment>
<dbReference type="EMBL" id="JRJU01000026">
    <property type="protein sequence ID" value="KHF38978.1"/>
    <property type="molecule type" value="Genomic_DNA"/>
</dbReference>